<evidence type="ECO:0000256" key="3">
    <source>
        <dbReference type="ARBA" id="ARBA00022664"/>
    </source>
</evidence>
<dbReference type="PANTHER" id="PTHR12718">
    <property type="entry name" value="CELL CYCLE CONTROL PROTEIN CWF15"/>
    <property type="match status" value="1"/>
</dbReference>
<protein>
    <submittedName>
        <fullName evidence="6">Uncharacterized conserved protein</fullName>
    </submittedName>
</protein>
<dbReference type="Pfam" id="PF04889">
    <property type="entry name" value="Cwf_Cwc_15"/>
    <property type="match status" value="1"/>
</dbReference>
<evidence type="ECO:0000256" key="4">
    <source>
        <dbReference type="ARBA" id="ARBA00023187"/>
    </source>
</evidence>
<evidence type="ECO:0000256" key="5">
    <source>
        <dbReference type="SAM" id="MobiDB-lite"/>
    </source>
</evidence>
<feature type="compositionally biased region" description="Polar residues" evidence="5">
    <location>
        <begin position="44"/>
        <end position="53"/>
    </location>
</feature>
<feature type="region of interest" description="Disordered" evidence="5">
    <location>
        <begin position="39"/>
        <end position="204"/>
    </location>
</feature>
<reference evidence="6 7" key="1">
    <citation type="submission" date="2014-09" db="EMBL/GenBank/DDBJ databases">
        <authorList>
            <person name="Magalhaes I.L.F."/>
            <person name="Oliveira U."/>
            <person name="Santos F.R."/>
            <person name="Vidigal T.H.D.A."/>
            <person name="Brescovit A.D."/>
            <person name="Santos A.J."/>
        </authorList>
    </citation>
    <scope>NUCLEOTIDE SEQUENCE [LARGE SCALE GENOMIC DNA]</scope>
</reference>
<dbReference type="AlphaFoldDB" id="A0A0N7LAC3"/>
<dbReference type="Proteomes" id="UP000054845">
    <property type="component" value="Unassembled WGS sequence"/>
</dbReference>
<dbReference type="GO" id="GO:0045292">
    <property type="term" value="P:mRNA cis splicing, via spliceosome"/>
    <property type="evidence" value="ECO:0007669"/>
    <property type="project" value="TreeGrafter"/>
</dbReference>
<evidence type="ECO:0000256" key="1">
    <source>
        <dbReference type="ARBA" id="ARBA00003777"/>
    </source>
</evidence>
<keyword evidence="7" id="KW-1185">Reference proteome</keyword>
<dbReference type="PANTHER" id="PTHR12718:SF2">
    <property type="entry name" value="SPLICEOSOME-ASSOCIATED PROTEIN CWC15 HOMOLOG"/>
    <property type="match status" value="1"/>
</dbReference>
<comment type="function">
    <text evidence="1">Involved in pre-mRNA splicing.</text>
</comment>
<name>A0A0N7LAC3_9BASI</name>
<feature type="compositionally biased region" description="Acidic residues" evidence="5">
    <location>
        <begin position="158"/>
        <end position="170"/>
    </location>
</feature>
<dbReference type="GO" id="GO:0071013">
    <property type="term" value="C:catalytic step 2 spliceosome"/>
    <property type="evidence" value="ECO:0007669"/>
    <property type="project" value="TreeGrafter"/>
</dbReference>
<dbReference type="GO" id="GO:0003723">
    <property type="term" value="F:RNA binding"/>
    <property type="evidence" value="ECO:0007669"/>
    <property type="project" value="TreeGrafter"/>
</dbReference>
<sequence>MSHLPQWAPKAGRADVRHLTKVYNAQEMPAHTRLKFRTAGQGYASGSGTTSDVQMDAAKRRDLKLELERAERQARDKKRKDAGELDRDEQEVEGQRGQAESPMAIEQHANTDEEAAKRRKMVEAAASLERADSDSESAAEADENGKGKDGSDSSTSDSDSDSDSDEEDETAALMRELEKIKRERAEEKARVEAEKNAAAQDAREDEIALGNPLLNLENAMKGGGASKASSAQPSFGVKRRWDDDVIFKNQAAGNDGGDKSSFVNDLTRSEFHKKFLNRYIR</sequence>
<evidence type="ECO:0000313" key="7">
    <source>
        <dbReference type="Proteomes" id="UP000054845"/>
    </source>
</evidence>
<accession>A0A0N7LAC3</accession>
<feature type="compositionally biased region" description="Basic and acidic residues" evidence="5">
    <location>
        <begin position="175"/>
        <end position="204"/>
    </location>
</feature>
<feature type="compositionally biased region" description="Basic and acidic residues" evidence="5">
    <location>
        <begin position="57"/>
        <end position="85"/>
    </location>
</feature>
<comment type="similarity">
    <text evidence="2">Belongs to the CWC15 family.</text>
</comment>
<keyword evidence="3" id="KW-0507">mRNA processing</keyword>
<evidence type="ECO:0000313" key="6">
    <source>
        <dbReference type="EMBL" id="CEH16186.1"/>
    </source>
</evidence>
<dbReference type="STRING" id="401625.A0A0N7LAC3"/>
<organism evidence="6 7">
    <name type="scientific">Ceraceosorus bombacis</name>
    <dbReference type="NCBI Taxonomy" id="401625"/>
    <lineage>
        <taxon>Eukaryota</taxon>
        <taxon>Fungi</taxon>
        <taxon>Dikarya</taxon>
        <taxon>Basidiomycota</taxon>
        <taxon>Ustilaginomycotina</taxon>
        <taxon>Exobasidiomycetes</taxon>
        <taxon>Ceraceosorales</taxon>
        <taxon>Ceraceosoraceae</taxon>
        <taxon>Ceraceosorus</taxon>
    </lineage>
</organism>
<proteinExistence type="inferred from homology"/>
<keyword evidence="4" id="KW-0508">mRNA splicing</keyword>
<dbReference type="InterPro" id="IPR006973">
    <property type="entry name" value="Cwf_Cwc_15"/>
</dbReference>
<dbReference type="EMBL" id="CCYA01000278">
    <property type="protein sequence ID" value="CEH16186.1"/>
    <property type="molecule type" value="Genomic_DNA"/>
</dbReference>
<dbReference type="OrthoDB" id="30179at2759"/>
<evidence type="ECO:0000256" key="2">
    <source>
        <dbReference type="ARBA" id="ARBA00006644"/>
    </source>
</evidence>